<comment type="caution">
    <text evidence="3">The sequence shown here is derived from an EMBL/GenBank/DDBJ whole genome shotgun (WGS) entry which is preliminary data.</text>
</comment>
<evidence type="ECO:0000313" key="3">
    <source>
        <dbReference type="EMBL" id="KAL2048699.1"/>
    </source>
</evidence>
<proteinExistence type="predicted"/>
<evidence type="ECO:0000256" key="1">
    <source>
        <dbReference type="SAM" id="MobiDB-lite"/>
    </source>
</evidence>
<protein>
    <recommendedName>
        <fullName evidence="2">CHAT domain-containing protein</fullName>
    </recommendedName>
</protein>
<evidence type="ECO:0000259" key="2">
    <source>
        <dbReference type="Pfam" id="PF12770"/>
    </source>
</evidence>
<keyword evidence="4" id="KW-1185">Reference proteome</keyword>
<reference evidence="3 4" key="1">
    <citation type="submission" date="2024-09" db="EMBL/GenBank/DDBJ databases">
        <title>Rethinking Asexuality: The Enigmatic Case of Functional Sexual Genes in Lepraria (Stereocaulaceae).</title>
        <authorList>
            <person name="Doellman M."/>
            <person name="Sun Y."/>
            <person name="Barcenas-Pena A."/>
            <person name="Lumbsch H.T."/>
            <person name="Grewe F."/>
        </authorList>
    </citation>
    <scope>NUCLEOTIDE SEQUENCE [LARGE SCALE GENOMIC DNA]</scope>
    <source>
        <strain evidence="3 4">Mercado 3170</strain>
    </source>
</reference>
<dbReference type="InterPro" id="IPR024983">
    <property type="entry name" value="CHAT_dom"/>
</dbReference>
<sequence>MPCIRIVADVCSVIDERLVWNVSIEHDAGSLRQVKLRDPFSAAQERECKWYLERFTRSPFAVERATIAEGSLREYGRSLFVQLRLAEFRQLWSVDSSEFDIEVVQCPQSTNDESGSPSIHRLHWELLEEGTLWSLDSVRISIRRHLAQKGDDKSAGTSGGKSPRESSHSQGATFNALLVVARDLTLDGAAYEDVDASCALRALLSIRDALADSTSSPTLSIEVVRPGTLPALKEHLNRYPDGHFDIVHFDTHGIVRKYRGIYNAYLMFADAASATDLCPIRADTVGSMLSAKGIHLAVLNSCNSARSDHGLPANIASILINHGVTNVLAMSYEFMVSTVPLFLNAFYRCFFLQGLPFSRAAAFSRYVLKRQSIPSASFGLTVDLQDWFVPTVYTNGLDARFSYGIAGKPMSKALDDMSSADIELGTYDNISLTGRDLDKLRFERELVENRAVYIHGPAEIGKSAILGDLTREWRETDFAEVIHVDFAQVPHITLDVIIEKMDSQLSFRSTRGAPSERSPALLFQMLRLKKTILVFDSLDIPYSYMIQEWRKEKNLEDYHRDYVGVHKFILSLAELALNRPEPMFILVLIGRKDRPWIQEQLPGLDVSAFELSALSLPAAISLGERVLTAHGVQPETLRRSDSLVHIMQMLQKLPGALKLVLPKASKHASLESFRQALLHGDVTLTATDVKAEPLPSNRFLRVLDTLDDLQLQYPLAPF</sequence>
<dbReference type="Proteomes" id="UP001590950">
    <property type="component" value="Unassembled WGS sequence"/>
</dbReference>
<evidence type="ECO:0000313" key="4">
    <source>
        <dbReference type="Proteomes" id="UP001590950"/>
    </source>
</evidence>
<dbReference type="Pfam" id="PF12770">
    <property type="entry name" value="CHAT"/>
    <property type="match status" value="1"/>
</dbReference>
<organism evidence="3 4">
    <name type="scientific">Stereocaulon virgatum</name>
    <dbReference type="NCBI Taxonomy" id="373712"/>
    <lineage>
        <taxon>Eukaryota</taxon>
        <taxon>Fungi</taxon>
        <taxon>Dikarya</taxon>
        <taxon>Ascomycota</taxon>
        <taxon>Pezizomycotina</taxon>
        <taxon>Lecanoromycetes</taxon>
        <taxon>OSLEUM clade</taxon>
        <taxon>Lecanoromycetidae</taxon>
        <taxon>Lecanorales</taxon>
        <taxon>Lecanorineae</taxon>
        <taxon>Stereocaulaceae</taxon>
        <taxon>Stereocaulon</taxon>
    </lineage>
</organism>
<dbReference type="EMBL" id="JBEFKJ010000001">
    <property type="protein sequence ID" value="KAL2048699.1"/>
    <property type="molecule type" value="Genomic_DNA"/>
</dbReference>
<name>A0ABR4AT24_9LECA</name>
<gene>
    <name evidence="3" type="ORF">N7G274_000611</name>
</gene>
<feature type="domain" description="CHAT" evidence="2">
    <location>
        <begin position="208"/>
        <end position="360"/>
    </location>
</feature>
<feature type="region of interest" description="Disordered" evidence="1">
    <location>
        <begin position="149"/>
        <end position="169"/>
    </location>
</feature>
<accession>A0ABR4AT24</accession>